<comment type="caution">
    <text evidence="3">The sequence shown here is derived from an EMBL/GenBank/DDBJ whole genome shotgun (WGS) entry which is preliminary data.</text>
</comment>
<dbReference type="InterPro" id="IPR001387">
    <property type="entry name" value="Cro/C1-type_HTH"/>
</dbReference>
<name>A0A3N1KYN2_9PROT</name>
<evidence type="ECO:0000259" key="2">
    <source>
        <dbReference type="PROSITE" id="PS50943"/>
    </source>
</evidence>
<dbReference type="SUPFAM" id="SSF51182">
    <property type="entry name" value="RmlC-like cupins"/>
    <property type="match status" value="1"/>
</dbReference>
<protein>
    <submittedName>
        <fullName evidence="3">XRE family transcriptional regulator</fullName>
    </submittedName>
</protein>
<dbReference type="OrthoDB" id="9805356at2"/>
<dbReference type="GO" id="GO:0003700">
    <property type="term" value="F:DNA-binding transcription factor activity"/>
    <property type="evidence" value="ECO:0007669"/>
    <property type="project" value="TreeGrafter"/>
</dbReference>
<dbReference type="Pfam" id="PF01381">
    <property type="entry name" value="HTH_3"/>
    <property type="match status" value="1"/>
</dbReference>
<dbReference type="RefSeq" id="WP_123693839.1">
    <property type="nucleotide sequence ID" value="NZ_RJKX01000016.1"/>
</dbReference>
<evidence type="ECO:0000256" key="1">
    <source>
        <dbReference type="ARBA" id="ARBA00023125"/>
    </source>
</evidence>
<dbReference type="InterPro" id="IPR014710">
    <property type="entry name" value="RmlC-like_jellyroll"/>
</dbReference>
<evidence type="ECO:0000313" key="4">
    <source>
        <dbReference type="Proteomes" id="UP000278222"/>
    </source>
</evidence>
<dbReference type="AlphaFoldDB" id="A0A3N1KYN2"/>
<accession>A0A3N1KYN2</accession>
<dbReference type="Gene3D" id="2.60.120.10">
    <property type="entry name" value="Jelly Rolls"/>
    <property type="match status" value="1"/>
</dbReference>
<dbReference type="CDD" id="cd00093">
    <property type="entry name" value="HTH_XRE"/>
    <property type="match status" value="1"/>
</dbReference>
<dbReference type="GO" id="GO:0003677">
    <property type="term" value="F:DNA binding"/>
    <property type="evidence" value="ECO:0007669"/>
    <property type="project" value="UniProtKB-KW"/>
</dbReference>
<dbReference type="EMBL" id="RJKX01000016">
    <property type="protein sequence ID" value="ROP83909.1"/>
    <property type="molecule type" value="Genomic_DNA"/>
</dbReference>
<dbReference type="PANTHER" id="PTHR46797:SF2">
    <property type="entry name" value="TRANSCRIPTIONAL REGULATOR"/>
    <property type="match status" value="1"/>
</dbReference>
<organism evidence="3 4">
    <name type="scientific">Stella humosa</name>
    <dbReference type="NCBI Taxonomy" id="94"/>
    <lineage>
        <taxon>Bacteria</taxon>
        <taxon>Pseudomonadati</taxon>
        <taxon>Pseudomonadota</taxon>
        <taxon>Alphaproteobacteria</taxon>
        <taxon>Rhodospirillales</taxon>
        <taxon>Stellaceae</taxon>
        <taxon>Stella</taxon>
    </lineage>
</organism>
<proteinExistence type="predicted"/>
<feature type="domain" description="HTH cro/C1-type" evidence="2">
    <location>
        <begin position="36"/>
        <end position="90"/>
    </location>
</feature>
<dbReference type="InterPro" id="IPR011051">
    <property type="entry name" value="RmlC_Cupin_sf"/>
</dbReference>
<dbReference type="InterPro" id="IPR050807">
    <property type="entry name" value="TransReg_Diox_bact_type"/>
</dbReference>
<sequence length="217" mass="24167">MFNWIELAAVMIARSTAALPADDLPTDDETRLGLRLRAFRQQRGLSLKQLSERSDLSVGMLSQIERGMATPSLRALGRLRDVYGVPLARFFDDQATPDATGDDVVQRAGQCRRVEFAQQRIAKELVSPPSAGALEMMVIVMEPGGGSGAEPYSHEGEECGHVLECRFDLWVGDRTWRLERGDSFQFASHNLHRFHNPGPGTARVLWTVTPPFYGRKV</sequence>
<dbReference type="InterPro" id="IPR010982">
    <property type="entry name" value="Lambda_DNA-bd_dom_sf"/>
</dbReference>
<dbReference type="Gene3D" id="1.10.260.40">
    <property type="entry name" value="lambda repressor-like DNA-binding domains"/>
    <property type="match status" value="1"/>
</dbReference>
<dbReference type="Proteomes" id="UP000278222">
    <property type="component" value="Unassembled WGS sequence"/>
</dbReference>
<dbReference type="SUPFAM" id="SSF47413">
    <property type="entry name" value="lambda repressor-like DNA-binding domains"/>
    <property type="match status" value="1"/>
</dbReference>
<keyword evidence="1" id="KW-0238">DNA-binding</keyword>
<reference evidence="3 4" key="1">
    <citation type="submission" date="2018-11" db="EMBL/GenBank/DDBJ databases">
        <title>Genomic Encyclopedia of Type Strains, Phase IV (KMG-IV): sequencing the most valuable type-strain genomes for metagenomic binning, comparative biology and taxonomic classification.</title>
        <authorList>
            <person name="Goeker M."/>
        </authorList>
    </citation>
    <scope>NUCLEOTIDE SEQUENCE [LARGE SCALE GENOMIC DNA]</scope>
    <source>
        <strain evidence="3 4">DSM 5900</strain>
    </source>
</reference>
<dbReference type="SMART" id="SM00530">
    <property type="entry name" value="HTH_XRE"/>
    <property type="match status" value="1"/>
</dbReference>
<dbReference type="GO" id="GO:0005829">
    <property type="term" value="C:cytosol"/>
    <property type="evidence" value="ECO:0007669"/>
    <property type="project" value="TreeGrafter"/>
</dbReference>
<dbReference type="Pfam" id="PF07883">
    <property type="entry name" value="Cupin_2"/>
    <property type="match status" value="1"/>
</dbReference>
<dbReference type="InterPro" id="IPR013096">
    <property type="entry name" value="Cupin_2"/>
</dbReference>
<dbReference type="PANTHER" id="PTHR46797">
    <property type="entry name" value="HTH-TYPE TRANSCRIPTIONAL REGULATOR"/>
    <property type="match status" value="1"/>
</dbReference>
<dbReference type="CDD" id="cd02209">
    <property type="entry name" value="cupin_XRE_C"/>
    <property type="match status" value="1"/>
</dbReference>
<dbReference type="PROSITE" id="PS50943">
    <property type="entry name" value="HTH_CROC1"/>
    <property type="match status" value="1"/>
</dbReference>
<keyword evidence="4" id="KW-1185">Reference proteome</keyword>
<evidence type="ECO:0000313" key="3">
    <source>
        <dbReference type="EMBL" id="ROP83909.1"/>
    </source>
</evidence>
<gene>
    <name evidence="3" type="ORF">EDC65_4558</name>
</gene>